<dbReference type="GO" id="GO:0005886">
    <property type="term" value="C:plasma membrane"/>
    <property type="evidence" value="ECO:0007669"/>
    <property type="project" value="UniProtKB-SubCell"/>
</dbReference>
<dbReference type="CDD" id="cd06225">
    <property type="entry name" value="HAMP"/>
    <property type="match status" value="1"/>
</dbReference>
<comment type="subcellular location">
    <subcellularLocation>
        <location evidence="1">Cell membrane</location>
        <topology evidence="1">Multi-pass membrane protein</topology>
    </subcellularLocation>
</comment>
<proteinExistence type="inferred from homology"/>
<dbReference type="PROSITE" id="PS50111">
    <property type="entry name" value="CHEMOTAXIS_TRANSDUC_2"/>
    <property type="match status" value="1"/>
</dbReference>
<evidence type="ECO:0000256" key="2">
    <source>
        <dbReference type="ARBA" id="ARBA00022475"/>
    </source>
</evidence>
<feature type="transmembrane region" description="Helical" evidence="11">
    <location>
        <begin position="303"/>
        <end position="322"/>
    </location>
</feature>
<feature type="coiled-coil region" evidence="10">
    <location>
        <begin position="368"/>
        <end position="412"/>
    </location>
</feature>
<dbReference type="Gene3D" id="1.10.287.950">
    <property type="entry name" value="Methyl-accepting chemotaxis protein"/>
    <property type="match status" value="1"/>
</dbReference>
<dbReference type="InterPro" id="IPR003660">
    <property type="entry name" value="HAMP_dom"/>
</dbReference>
<dbReference type="PANTHER" id="PTHR32089:SF112">
    <property type="entry name" value="LYSOZYME-LIKE PROTEIN-RELATED"/>
    <property type="match status" value="1"/>
</dbReference>
<dbReference type="Gene3D" id="3.30.450.20">
    <property type="entry name" value="PAS domain"/>
    <property type="match status" value="2"/>
</dbReference>
<dbReference type="EMBL" id="BLVO01000016">
    <property type="protein sequence ID" value="GFM34988.1"/>
    <property type="molecule type" value="Genomic_DNA"/>
</dbReference>
<evidence type="ECO:0000259" key="12">
    <source>
        <dbReference type="PROSITE" id="PS50111"/>
    </source>
</evidence>
<accession>A0A7J0BMZ1</accession>
<keyword evidence="4 11" id="KW-0812">Transmembrane</keyword>
<evidence type="ECO:0000256" key="11">
    <source>
        <dbReference type="SAM" id="Phobius"/>
    </source>
</evidence>
<reference evidence="14 15" key="1">
    <citation type="submission" date="2020-05" db="EMBL/GenBank/DDBJ databases">
        <title>Draft genome sequence of Desulfovibrio sp. strain HN2T.</title>
        <authorList>
            <person name="Ueno A."/>
            <person name="Tamazawa S."/>
            <person name="Tamamura S."/>
            <person name="Murakami T."/>
            <person name="Kiyama T."/>
            <person name="Inomata H."/>
            <person name="Amano Y."/>
            <person name="Miyakawa K."/>
            <person name="Tamaki H."/>
            <person name="Naganuma T."/>
            <person name="Kaneko K."/>
        </authorList>
    </citation>
    <scope>NUCLEOTIDE SEQUENCE [LARGE SCALE GENOMIC DNA]</scope>
    <source>
        <strain evidence="14 15">HN2</strain>
    </source>
</reference>
<organism evidence="14 15">
    <name type="scientific">Desulfovibrio subterraneus</name>
    <dbReference type="NCBI Taxonomy" id="2718620"/>
    <lineage>
        <taxon>Bacteria</taxon>
        <taxon>Pseudomonadati</taxon>
        <taxon>Thermodesulfobacteriota</taxon>
        <taxon>Desulfovibrionia</taxon>
        <taxon>Desulfovibrionales</taxon>
        <taxon>Desulfovibrionaceae</taxon>
        <taxon>Desulfovibrio</taxon>
    </lineage>
</organism>
<dbReference type="SUPFAM" id="SSF58104">
    <property type="entry name" value="Methyl-accepting chemotaxis protein (MCP) signaling domain"/>
    <property type="match status" value="1"/>
</dbReference>
<dbReference type="PROSITE" id="PS50885">
    <property type="entry name" value="HAMP"/>
    <property type="match status" value="1"/>
</dbReference>
<evidence type="ECO:0000256" key="6">
    <source>
        <dbReference type="ARBA" id="ARBA00023136"/>
    </source>
</evidence>
<feature type="domain" description="HAMP" evidence="13">
    <location>
        <begin position="324"/>
        <end position="376"/>
    </location>
</feature>
<dbReference type="InterPro" id="IPR033479">
    <property type="entry name" value="dCache_1"/>
</dbReference>
<evidence type="ECO:0000313" key="14">
    <source>
        <dbReference type="EMBL" id="GFM34988.1"/>
    </source>
</evidence>
<evidence type="ECO:0000256" key="1">
    <source>
        <dbReference type="ARBA" id="ARBA00004651"/>
    </source>
</evidence>
<keyword evidence="10" id="KW-0175">Coiled coil</keyword>
<dbReference type="CDD" id="cd12913">
    <property type="entry name" value="PDC1_MCP_like"/>
    <property type="match status" value="1"/>
</dbReference>
<dbReference type="PANTHER" id="PTHR32089">
    <property type="entry name" value="METHYL-ACCEPTING CHEMOTAXIS PROTEIN MCPB"/>
    <property type="match status" value="1"/>
</dbReference>
<dbReference type="SUPFAM" id="SSF103190">
    <property type="entry name" value="Sensory domain-like"/>
    <property type="match status" value="1"/>
</dbReference>
<dbReference type="RefSeq" id="WP_174406629.1">
    <property type="nucleotide sequence ID" value="NZ_BLVO01000016.1"/>
</dbReference>
<dbReference type="GO" id="GO:0007165">
    <property type="term" value="P:signal transduction"/>
    <property type="evidence" value="ECO:0007669"/>
    <property type="project" value="UniProtKB-KW"/>
</dbReference>
<keyword evidence="2" id="KW-1003">Cell membrane</keyword>
<dbReference type="SMART" id="SM00304">
    <property type="entry name" value="HAMP"/>
    <property type="match status" value="2"/>
</dbReference>
<dbReference type="CDD" id="cd12912">
    <property type="entry name" value="PDC2_MCP_like"/>
    <property type="match status" value="1"/>
</dbReference>
<dbReference type="Proteomes" id="UP000503840">
    <property type="component" value="Unassembled WGS sequence"/>
</dbReference>
<evidence type="ECO:0000256" key="7">
    <source>
        <dbReference type="ARBA" id="ARBA00023224"/>
    </source>
</evidence>
<evidence type="ECO:0000256" key="9">
    <source>
        <dbReference type="PROSITE-ProRule" id="PRU00284"/>
    </source>
</evidence>
<evidence type="ECO:0000256" key="3">
    <source>
        <dbReference type="ARBA" id="ARBA00022500"/>
    </source>
</evidence>
<sequence>MNRSLKFKIIAGLLTVVVLILAGIFITVGITVSNQSNRASHESVKGELGQVDTAISLFMDESKRNANMLASFPIAMRIDEVTTSHVNTTASRAAKPDQDDTVGQEIVKLFSAVQRSHPAYVEVFLGTENGAFVSALVDSAMPAGYDPRKRPWYKEALQTPDSAAASKAYKSTTGEAVTSVMRVVKRNGEIIGCVGVDISLKQLTDLVNSIRLGETGYMVLIQDDGVILADPKHSDYNFKQVGEISSPHLDELFKKGSGYADVTVDGKEYLGVIVTSPHTKWKLVGLKEKAEIMVPVYDTLTKLVYIGCASLLLITLFIWFFIEFTTLRPLGAVVGFLNDISAGRYDKQLAPRSMDEMGQIYASLNSMALKLSENMREITRKTDEAEDKARTAESATQQAKEALEKAQKARAEGMLHAAGQLEAVVAAISHATSEISNKTSGIRQGTETQRDRIQTTATAMEEMNATVLEVAQNASNAADKGSTVRDRAQEGAKIVDQSIKAMNSTQQQAEALNADMAQLDEQAKAIGNIMTVISDIADQTNLLALNAAIEAARAGEAGRGFAVVADEVRKLAEKTMHATQEVGSSIQSIQRVAANNVSAMKAAVKDLEHATSLANTSGTTLSQIVSGTEESAGQIQSIATAAEEQSAASEEITHAIEEINSIAMDTAASVEEATDALQELSGQTEQLVKLIRDLKKEGGM</sequence>
<dbReference type="Gene3D" id="6.10.340.10">
    <property type="match status" value="1"/>
</dbReference>
<comment type="similarity">
    <text evidence="8">Belongs to the methyl-accepting chemotaxis (MCP) protein family.</text>
</comment>
<feature type="coiled-coil region" evidence="10">
    <location>
        <begin position="495"/>
        <end position="522"/>
    </location>
</feature>
<dbReference type="FunFam" id="1.10.287.950:FF:000001">
    <property type="entry name" value="Methyl-accepting chemotaxis sensory transducer"/>
    <property type="match status" value="1"/>
</dbReference>
<dbReference type="InterPro" id="IPR004089">
    <property type="entry name" value="MCPsignal_dom"/>
</dbReference>
<dbReference type="GO" id="GO:0006935">
    <property type="term" value="P:chemotaxis"/>
    <property type="evidence" value="ECO:0007669"/>
    <property type="project" value="UniProtKB-KW"/>
</dbReference>
<comment type="caution">
    <text evidence="14">The sequence shown here is derived from an EMBL/GenBank/DDBJ whole genome shotgun (WGS) entry which is preliminary data.</text>
</comment>
<evidence type="ECO:0000313" key="15">
    <source>
        <dbReference type="Proteomes" id="UP000503840"/>
    </source>
</evidence>
<keyword evidence="3" id="KW-0145">Chemotaxis</keyword>
<gene>
    <name evidence="14" type="ORF">DSM101010T_33530</name>
</gene>
<evidence type="ECO:0000259" key="13">
    <source>
        <dbReference type="PROSITE" id="PS50885"/>
    </source>
</evidence>
<feature type="domain" description="Methyl-accepting transducer" evidence="12">
    <location>
        <begin position="424"/>
        <end position="660"/>
    </location>
</feature>
<evidence type="ECO:0000256" key="4">
    <source>
        <dbReference type="ARBA" id="ARBA00022692"/>
    </source>
</evidence>
<keyword evidence="6 11" id="KW-0472">Membrane</keyword>
<keyword evidence="7 9" id="KW-0807">Transducer</keyword>
<dbReference type="Pfam" id="PF00672">
    <property type="entry name" value="HAMP"/>
    <property type="match status" value="1"/>
</dbReference>
<protein>
    <submittedName>
        <fullName evidence="14">Methyl-accepting chemotaxis protein</fullName>
    </submittedName>
</protein>
<dbReference type="Pfam" id="PF00015">
    <property type="entry name" value="MCPsignal"/>
    <property type="match status" value="1"/>
</dbReference>
<feature type="coiled-coil region" evidence="10">
    <location>
        <begin position="670"/>
        <end position="697"/>
    </location>
</feature>
<dbReference type="InterPro" id="IPR029151">
    <property type="entry name" value="Sensor-like_sf"/>
</dbReference>
<dbReference type="Pfam" id="PF02743">
    <property type="entry name" value="dCache_1"/>
    <property type="match status" value="1"/>
</dbReference>
<dbReference type="CDD" id="cd11386">
    <property type="entry name" value="MCP_signal"/>
    <property type="match status" value="1"/>
</dbReference>
<dbReference type="AlphaFoldDB" id="A0A7J0BMZ1"/>
<evidence type="ECO:0000256" key="5">
    <source>
        <dbReference type="ARBA" id="ARBA00022989"/>
    </source>
</evidence>
<evidence type="ECO:0000256" key="8">
    <source>
        <dbReference type="ARBA" id="ARBA00029447"/>
    </source>
</evidence>
<keyword evidence="5 11" id="KW-1133">Transmembrane helix</keyword>
<name>A0A7J0BMZ1_9BACT</name>
<keyword evidence="15" id="KW-1185">Reference proteome</keyword>
<evidence type="ECO:0000256" key="10">
    <source>
        <dbReference type="SAM" id="Coils"/>
    </source>
</evidence>
<dbReference type="SMART" id="SM00283">
    <property type="entry name" value="MA"/>
    <property type="match status" value="1"/>
</dbReference>